<dbReference type="EMBL" id="SESI01000001">
    <property type="protein sequence ID" value="TQQ82098.1"/>
    <property type="molecule type" value="Genomic_DNA"/>
</dbReference>
<dbReference type="GO" id="GO:0005886">
    <property type="term" value="C:plasma membrane"/>
    <property type="evidence" value="ECO:0007669"/>
    <property type="project" value="TreeGrafter"/>
</dbReference>
<feature type="transmembrane region" description="Helical" evidence="2">
    <location>
        <begin position="35"/>
        <end position="54"/>
    </location>
</feature>
<name>A0A544QRP3_9EURY</name>
<keyword evidence="2" id="KW-1133">Transmembrane helix</keyword>
<evidence type="ECO:0000313" key="4">
    <source>
        <dbReference type="Proteomes" id="UP000315385"/>
    </source>
</evidence>
<gene>
    <name evidence="3" type="ORF">EWF95_03930</name>
</gene>
<protein>
    <submittedName>
        <fullName evidence="3">NfeD family protein</fullName>
    </submittedName>
</protein>
<comment type="caution">
    <text evidence="3">The sequence shown here is derived from an EMBL/GenBank/DDBJ whole genome shotgun (WGS) entry which is preliminary data.</text>
</comment>
<evidence type="ECO:0000256" key="1">
    <source>
        <dbReference type="SAM" id="MobiDB-lite"/>
    </source>
</evidence>
<proteinExistence type="predicted"/>
<dbReference type="RefSeq" id="WP_142442750.1">
    <property type="nucleotide sequence ID" value="NZ_SESI01000001.1"/>
</dbReference>
<dbReference type="PANTHER" id="PTHR33507:SF3">
    <property type="entry name" value="INNER MEMBRANE PROTEIN YBBJ"/>
    <property type="match status" value="1"/>
</dbReference>
<feature type="transmembrane region" description="Helical" evidence="2">
    <location>
        <begin position="60"/>
        <end position="77"/>
    </location>
</feature>
<feature type="region of interest" description="Disordered" evidence="1">
    <location>
        <begin position="171"/>
        <end position="219"/>
    </location>
</feature>
<dbReference type="Gene3D" id="2.40.50.140">
    <property type="entry name" value="Nucleic acid-binding proteins"/>
    <property type="match status" value="1"/>
</dbReference>
<evidence type="ECO:0000313" key="3">
    <source>
        <dbReference type="EMBL" id="TQQ82098.1"/>
    </source>
</evidence>
<organism evidence="3 4">
    <name type="scientific">Halonotius roseus</name>
    <dbReference type="NCBI Taxonomy" id="2511997"/>
    <lineage>
        <taxon>Archaea</taxon>
        <taxon>Methanobacteriati</taxon>
        <taxon>Methanobacteriota</taxon>
        <taxon>Stenosarchaea group</taxon>
        <taxon>Halobacteria</taxon>
        <taxon>Halobacteriales</taxon>
        <taxon>Haloferacaceae</taxon>
        <taxon>Halonotius</taxon>
    </lineage>
</organism>
<dbReference type="OrthoDB" id="157604at2157"/>
<dbReference type="Proteomes" id="UP000315385">
    <property type="component" value="Unassembled WGS sequence"/>
</dbReference>
<keyword evidence="2" id="KW-0472">Membrane</keyword>
<accession>A0A544QRP3</accession>
<feature type="compositionally biased region" description="Basic and acidic residues" evidence="1">
    <location>
        <begin position="210"/>
        <end position="219"/>
    </location>
</feature>
<reference evidence="3 4" key="1">
    <citation type="submission" date="2019-02" db="EMBL/GenBank/DDBJ databases">
        <title>Halonotius sp. a new haloqrchaeon isolated from saline water.</title>
        <authorList>
            <person name="Duran-Viseras A."/>
            <person name="Sanchez-Porro C."/>
            <person name="Ventosa A."/>
        </authorList>
    </citation>
    <scope>NUCLEOTIDE SEQUENCE [LARGE SCALE GENOMIC DNA]</scope>
    <source>
        <strain evidence="3 4">F9-27</strain>
    </source>
</reference>
<dbReference type="InterPro" id="IPR052165">
    <property type="entry name" value="Membrane_assoc_protease"/>
</dbReference>
<sequence length="219" mass="23094">MVVLLTEFISPEAIPLLLVTAGLLLSLAEALAPGANFVVVGIGLLGAGLVGLLFPFLGPFALGLFVLLFGILAFYVYHEFDLYGGKGQAQTSDSETLQGMTGRVTEAVTPAGGEVKLQGGGFNPFYSARSMEGEIPEGSDVMVIDPGGGNVVTVESLETIEDDIDRQLAAGREEAQDESAAAEFAEQHADSVASDTDDEIDGDADETDRDTERDVEYER</sequence>
<dbReference type="PANTHER" id="PTHR33507">
    <property type="entry name" value="INNER MEMBRANE PROTEIN YBBJ"/>
    <property type="match status" value="1"/>
</dbReference>
<keyword evidence="4" id="KW-1185">Reference proteome</keyword>
<evidence type="ECO:0000256" key="2">
    <source>
        <dbReference type="SAM" id="Phobius"/>
    </source>
</evidence>
<keyword evidence="2" id="KW-0812">Transmembrane</keyword>
<feature type="transmembrane region" description="Helical" evidence="2">
    <location>
        <begin position="12"/>
        <end position="28"/>
    </location>
</feature>
<dbReference type="AlphaFoldDB" id="A0A544QRP3"/>
<dbReference type="InterPro" id="IPR012340">
    <property type="entry name" value="NA-bd_OB-fold"/>
</dbReference>
<feature type="compositionally biased region" description="Acidic residues" evidence="1">
    <location>
        <begin position="195"/>
        <end position="209"/>
    </location>
</feature>